<protein>
    <submittedName>
        <fullName evidence="2">Helix-turn-helix transcriptional regulator</fullName>
    </submittedName>
</protein>
<proteinExistence type="predicted"/>
<dbReference type="CDD" id="cd00093">
    <property type="entry name" value="HTH_XRE"/>
    <property type="match status" value="1"/>
</dbReference>
<evidence type="ECO:0000259" key="1">
    <source>
        <dbReference type="PROSITE" id="PS50943"/>
    </source>
</evidence>
<accession>A0A7X2TNU9</accession>
<organism evidence="2 3">
    <name type="scientific">Bilifractor porci</name>
    <dbReference type="NCBI Taxonomy" id="2606636"/>
    <lineage>
        <taxon>Bacteria</taxon>
        <taxon>Bacillati</taxon>
        <taxon>Bacillota</taxon>
        <taxon>Clostridia</taxon>
        <taxon>Lachnospirales</taxon>
        <taxon>Lachnospiraceae</taxon>
        <taxon>Bilifractor</taxon>
    </lineage>
</organism>
<dbReference type="Proteomes" id="UP000466864">
    <property type="component" value="Unassembled WGS sequence"/>
</dbReference>
<feature type="domain" description="HTH cro/C1-type" evidence="1">
    <location>
        <begin position="10"/>
        <end position="62"/>
    </location>
</feature>
<name>A0A7X2TNU9_9FIRM</name>
<dbReference type="RefSeq" id="WP_154456956.1">
    <property type="nucleotide sequence ID" value="NZ_VUMV01000001.1"/>
</dbReference>
<dbReference type="Pfam" id="PF01381">
    <property type="entry name" value="HTH_3"/>
    <property type="match status" value="1"/>
</dbReference>
<keyword evidence="3" id="KW-1185">Reference proteome</keyword>
<dbReference type="AlphaFoldDB" id="A0A7X2TNU9"/>
<evidence type="ECO:0000313" key="2">
    <source>
        <dbReference type="EMBL" id="MST81161.1"/>
    </source>
</evidence>
<dbReference type="EMBL" id="VUMV01000001">
    <property type="protein sequence ID" value="MST81161.1"/>
    <property type="molecule type" value="Genomic_DNA"/>
</dbReference>
<comment type="caution">
    <text evidence="2">The sequence shown here is derived from an EMBL/GenBank/DDBJ whole genome shotgun (WGS) entry which is preliminary data.</text>
</comment>
<dbReference type="InterPro" id="IPR001387">
    <property type="entry name" value="Cro/C1-type_HTH"/>
</dbReference>
<dbReference type="SMART" id="SM00530">
    <property type="entry name" value="HTH_XRE"/>
    <property type="match status" value="1"/>
</dbReference>
<dbReference type="GO" id="GO:0003677">
    <property type="term" value="F:DNA binding"/>
    <property type="evidence" value="ECO:0007669"/>
    <property type="project" value="InterPro"/>
</dbReference>
<dbReference type="SUPFAM" id="SSF47413">
    <property type="entry name" value="lambda repressor-like DNA-binding domains"/>
    <property type="match status" value="1"/>
</dbReference>
<dbReference type="PROSITE" id="PS50943">
    <property type="entry name" value="HTH_CROC1"/>
    <property type="match status" value="1"/>
</dbReference>
<evidence type="ECO:0000313" key="3">
    <source>
        <dbReference type="Proteomes" id="UP000466864"/>
    </source>
</evidence>
<reference evidence="2 3" key="1">
    <citation type="submission" date="2019-08" db="EMBL/GenBank/DDBJ databases">
        <title>In-depth cultivation of the pig gut microbiome towards novel bacterial diversity and tailored functional studies.</title>
        <authorList>
            <person name="Wylensek D."/>
            <person name="Hitch T.C.A."/>
            <person name="Clavel T."/>
        </authorList>
    </citation>
    <scope>NUCLEOTIDE SEQUENCE [LARGE SCALE GENOMIC DNA]</scope>
    <source>
        <strain evidence="2 3">Oil+RF-744-WCA-WT-13</strain>
    </source>
</reference>
<dbReference type="Gene3D" id="1.10.260.40">
    <property type="entry name" value="lambda repressor-like DNA-binding domains"/>
    <property type="match status" value="1"/>
</dbReference>
<dbReference type="InterPro" id="IPR010982">
    <property type="entry name" value="Lambda_DNA-bd_dom_sf"/>
</dbReference>
<gene>
    <name evidence="2" type="ORF">FYJ60_02270</name>
</gene>
<sequence>MNAEKTGALITYERCKRHISQLALAAYLGIDPATLRKIEGGEKVPDQKIRKKLADCFGAEQFEGCWDDC</sequence>